<reference evidence="1 2" key="1">
    <citation type="submission" date="2020-05" db="EMBL/GenBank/DDBJ databases">
        <title>Vigna angularis (adzuki bean) Var. LongXiaoDou No. 4 denovo assembly.</title>
        <authorList>
            <person name="Xiang H."/>
        </authorList>
    </citation>
    <scope>NUCLEOTIDE SEQUENCE [LARGE SCALE GENOMIC DNA]</scope>
    <source>
        <tissue evidence="1">Leaf</tissue>
    </source>
</reference>
<sequence>MGEVMGPVQEKNRAHGSNRGHEQLLLDLEEGEAVDDGSGGEARDVTLRGGGLDGAALARAAAAASVVCYVVVVVVPVNVVVVGDSGGGVGEKGKVGFSFGAAEVAGGGVVGSGGFLGGVEGAEPDAGFLAGVADLGGVAAPGALSDAAVVNLVGSIVWLLILYDRFVLGDHGDAKLLIERVQKDRCWVRGRGWVFI</sequence>
<dbReference type="EMBL" id="JABFOF010000005">
    <property type="protein sequence ID" value="KAG2397165.1"/>
    <property type="molecule type" value="Genomic_DNA"/>
</dbReference>
<evidence type="ECO:0000313" key="1">
    <source>
        <dbReference type="EMBL" id="KAG2397165.1"/>
    </source>
</evidence>
<gene>
    <name evidence="1" type="ORF">HKW66_Vig0145990</name>
</gene>
<dbReference type="Proteomes" id="UP000743370">
    <property type="component" value="Unassembled WGS sequence"/>
</dbReference>
<protein>
    <submittedName>
        <fullName evidence="1">Uncharacterized protein</fullName>
    </submittedName>
</protein>
<name>A0A8T0KGA2_PHAAN</name>
<dbReference type="AlphaFoldDB" id="A0A8T0KGA2"/>
<comment type="caution">
    <text evidence="1">The sequence shown here is derived from an EMBL/GenBank/DDBJ whole genome shotgun (WGS) entry which is preliminary data.</text>
</comment>
<accession>A0A8T0KGA2</accession>
<organism evidence="1 2">
    <name type="scientific">Phaseolus angularis</name>
    <name type="common">Azuki bean</name>
    <name type="synonym">Vigna angularis</name>
    <dbReference type="NCBI Taxonomy" id="3914"/>
    <lineage>
        <taxon>Eukaryota</taxon>
        <taxon>Viridiplantae</taxon>
        <taxon>Streptophyta</taxon>
        <taxon>Embryophyta</taxon>
        <taxon>Tracheophyta</taxon>
        <taxon>Spermatophyta</taxon>
        <taxon>Magnoliopsida</taxon>
        <taxon>eudicotyledons</taxon>
        <taxon>Gunneridae</taxon>
        <taxon>Pentapetalae</taxon>
        <taxon>rosids</taxon>
        <taxon>fabids</taxon>
        <taxon>Fabales</taxon>
        <taxon>Fabaceae</taxon>
        <taxon>Papilionoideae</taxon>
        <taxon>50 kb inversion clade</taxon>
        <taxon>NPAAA clade</taxon>
        <taxon>indigoferoid/millettioid clade</taxon>
        <taxon>Phaseoleae</taxon>
        <taxon>Vigna</taxon>
    </lineage>
</organism>
<proteinExistence type="predicted"/>
<evidence type="ECO:0000313" key="2">
    <source>
        <dbReference type="Proteomes" id="UP000743370"/>
    </source>
</evidence>